<name>A0A9P8M1F8_9HYPO</name>
<reference evidence="2 3" key="1">
    <citation type="submission" date="2020-07" db="EMBL/GenBank/DDBJ databases">
        <title>Metarhizium humberi genome.</title>
        <authorList>
            <person name="Lysoe E."/>
        </authorList>
    </citation>
    <scope>NUCLEOTIDE SEQUENCE [LARGE SCALE GENOMIC DNA]</scope>
    <source>
        <strain evidence="2 3">ESALQ1638</strain>
    </source>
</reference>
<dbReference type="AlphaFoldDB" id="A0A9P8M1F8"/>
<evidence type="ECO:0000313" key="2">
    <source>
        <dbReference type="EMBL" id="KAH0592466.1"/>
    </source>
</evidence>
<keyword evidence="3" id="KW-1185">Reference proteome</keyword>
<evidence type="ECO:0000256" key="1">
    <source>
        <dbReference type="SAM" id="MobiDB-lite"/>
    </source>
</evidence>
<accession>A0A9P8M1F8</accession>
<feature type="region of interest" description="Disordered" evidence="1">
    <location>
        <begin position="1"/>
        <end position="24"/>
    </location>
</feature>
<organism evidence="2 3">
    <name type="scientific">Metarhizium humberi</name>
    <dbReference type="NCBI Taxonomy" id="2596975"/>
    <lineage>
        <taxon>Eukaryota</taxon>
        <taxon>Fungi</taxon>
        <taxon>Dikarya</taxon>
        <taxon>Ascomycota</taxon>
        <taxon>Pezizomycotina</taxon>
        <taxon>Sordariomycetes</taxon>
        <taxon>Hypocreomycetidae</taxon>
        <taxon>Hypocreales</taxon>
        <taxon>Clavicipitaceae</taxon>
        <taxon>Metarhizium</taxon>
    </lineage>
</organism>
<feature type="compositionally biased region" description="Basic and acidic residues" evidence="1">
    <location>
        <begin position="13"/>
        <end position="24"/>
    </location>
</feature>
<dbReference type="Proteomes" id="UP000764110">
    <property type="component" value="Unassembled WGS sequence"/>
</dbReference>
<comment type="caution">
    <text evidence="2">The sequence shown here is derived from an EMBL/GenBank/DDBJ whole genome shotgun (WGS) entry which is preliminary data.</text>
</comment>
<gene>
    <name evidence="2" type="ORF">MHUMG1_09853</name>
</gene>
<protein>
    <submittedName>
        <fullName evidence="2">Uncharacterized protein</fullName>
    </submittedName>
</protein>
<sequence length="156" mass="17280">MRNSGDAQPSCPGRRERPHARDTRGRYVVNGVRLKRAVLPTYGGKVIVRDDDALVSGCVVGSRFPLQDRIVWNLLVHYIETQLPCQIIHQGGDVNYGLVQGLVDIHQRGTVPSSNTRSMSVYLAHCLAVGLVGSWNDPVWRSLEDGDALGDVDDFW</sequence>
<dbReference type="EMBL" id="JACEFI010000031">
    <property type="protein sequence ID" value="KAH0592466.1"/>
    <property type="molecule type" value="Genomic_DNA"/>
</dbReference>
<evidence type="ECO:0000313" key="3">
    <source>
        <dbReference type="Proteomes" id="UP000764110"/>
    </source>
</evidence>
<proteinExistence type="predicted"/>